<protein>
    <submittedName>
        <fullName evidence="2">Uncharacterized protein</fullName>
    </submittedName>
</protein>
<dbReference type="EMBL" id="QGKY02001250">
    <property type="protein sequence ID" value="KAF2561288.1"/>
    <property type="molecule type" value="Genomic_DNA"/>
</dbReference>
<comment type="caution">
    <text evidence="2">The sequence shown here is derived from an EMBL/GenBank/DDBJ whole genome shotgun (WGS) entry which is preliminary data.</text>
</comment>
<evidence type="ECO:0000256" key="1">
    <source>
        <dbReference type="SAM" id="Phobius"/>
    </source>
</evidence>
<gene>
    <name evidence="3" type="ORF">F2Q68_00009965</name>
    <name evidence="2" type="ORF">F2Q70_00017011</name>
</gene>
<dbReference type="EMBL" id="QGKW02000717">
    <property type="protein sequence ID" value="KAF2598024.1"/>
    <property type="molecule type" value="Genomic_DNA"/>
</dbReference>
<dbReference type="AlphaFoldDB" id="A0A8S9I0U5"/>
<reference evidence="2" key="1">
    <citation type="submission" date="2019-12" db="EMBL/GenBank/DDBJ databases">
        <title>Genome sequencing and annotation of Brassica cretica.</title>
        <authorList>
            <person name="Studholme D.J."/>
            <person name="Sarris P.F."/>
        </authorList>
    </citation>
    <scope>NUCLEOTIDE SEQUENCE</scope>
    <source>
        <strain evidence="3">PFS-001/15</strain>
        <strain evidence="2">PFS-102/07</strain>
        <tissue evidence="2">Leaf</tissue>
    </source>
</reference>
<evidence type="ECO:0000313" key="3">
    <source>
        <dbReference type="EMBL" id="KAF2598024.1"/>
    </source>
</evidence>
<keyword evidence="1" id="KW-1133">Transmembrane helix</keyword>
<accession>A0A8S9I0U5</accession>
<organism evidence="2">
    <name type="scientific">Brassica cretica</name>
    <name type="common">Mustard</name>
    <dbReference type="NCBI Taxonomy" id="69181"/>
    <lineage>
        <taxon>Eukaryota</taxon>
        <taxon>Viridiplantae</taxon>
        <taxon>Streptophyta</taxon>
        <taxon>Embryophyta</taxon>
        <taxon>Tracheophyta</taxon>
        <taxon>Spermatophyta</taxon>
        <taxon>Magnoliopsida</taxon>
        <taxon>eudicotyledons</taxon>
        <taxon>Gunneridae</taxon>
        <taxon>Pentapetalae</taxon>
        <taxon>rosids</taxon>
        <taxon>malvids</taxon>
        <taxon>Brassicales</taxon>
        <taxon>Brassicaceae</taxon>
        <taxon>Brassiceae</taxon>
        <taxon>Brassica</taxon>
    </lineage>
</organism>
<name>A0A8S9I0U5_BRACR</name>
<feature type="transmembrane region" description="Helical" evidence="1">
    <location>
        <begin position="12"/>
        <end position="29"/>
    </location>
</feature>
<keyword evidence="1" id="KW-0472">Membrane</keyword>
<keyword evidence="1" id="KW-0812">Transmembrane</keyword>
<proteinExistence type="predicted"/>
<dbReference type="Proteomes" id="UP000712281">
    <property type="component" value="Unassembled WGS sequence"/>
</dbReference>
<evidence type="ECO:0000313" key="2">
    <source>
        <dbReference type="EMBL" id="KAF2561288.1"/>
    </source>
</evidence>
<sequence length="71" mass="8009">MISSLILLAKNLIYSLVLGFYGYQGFYGFEHFTKGSKPDLCPLLVVFDLSFKGLRVEHNGNVISDEDHMPI</sequence>